<dbReference type="SUPFAM" id="SSF51197">
    <property type="entry name" value="Clavaminate synthase-like"/>
    <property type="match status" value="1"/>
</dbReference>
<dbReference type="InterPro" id="IPR039994">
    <property type="entry name" value="NO66-like"/>
</dbReference>
<dbReference type="GO" id="GO:0016706">
    <property type="term" value="F:2-oxoglutarate-dependent dioxygenase activity"/>
    <property type="evidence" value="ECO:0007669"/>
    <property type="project" value="TreeGrafter"/>
</dbReference>
<dbReference type="OrthoDB" id="9764016at2"/>
<evidence type="ECO:0000256" key="3">
    <source>
        <dbReference type="ARBA" id="ARBA00022964"/>
    </source>
</evidence>
<dbReference type="GO" id="GO:0046872">
    <property type="term" value="F:metal ion binding"/>
    <property type="evidence" value="ECO:0007669"/>
    <property type="project" value="UniProtKB-KW"/>
</dbReference>
<dbReference type="AlphaFoldDB" id="A0A3E0TQ93"/>
<reference evidence="7 8" key="1">
    <citation type="submission" date="2018-08" db="EMBL/GenBank/DDBJ databases">
        <title>Thalassotalea euphylliae genome.</title>
        <authorList>
            <person name="Summers S."/>
            <person name="Rice S.A."/>
            <person name="Freckelton M.L."/>
            <person name="Nedved B.T."/>
            <person name="Hadfield M.G."/>
        </authorList>
    </citation>
    <scope>NUCLEOTIDE SEQUENCE [LARGE SCALE GENOMIC DNA]</scope>
    <source>
        <strain evidence="7 8">H1</strain>
    </source>
</reference>
<name>A0A3E0TQ93_9GAMM</name>
<keyword evidence="4" id="KW-0560">Oxidoreductase</keyword>
<dbReference type="Pfam" id="PF08007">
    <property type="entry name" value="JmjC_2"/>
    <property type="match status" value="1"/>
</dbReference>
<dbReference type="PROSITE" id="PS51184">
    <property type="entry name" value="JMJC"/>
    <property type="match status" value="1"/>
</dbReference>
<dbReference type="InterPro" id="IPR046799">
    <property type="entry name" value="ROXA-like_wH"/>
</dbReference>
<comment type="caution">
    <text evidence="7">The sequence shown here is derived from an EMBL/GenBank/DDBJ whole genome shotgun (WGS) entry which is preliminary data.</text>
</comment>
<organism evidence="7 8">
    <name type="scientific">Thalassotalea euphylliae</name>
    <dbReference type="NCBI Taxonomy" id="1655234"/>
    <lineage>
        <taxon>Bacteria</taxon>
        <taxon>Pseudomonadati</taxon>
        <taxon>Pseudomonadota</taxon>
        <taxon>Gammaproteobacteria</taxon>
        <taxon>Alteromonadales</taxon>
        <taxon>Colwelliaceae</taxon>
        <taxon>Thalassotalea</taxon>
    </lineage>
</organism>
<keyword evidence="5" id="KW-0408">Iron</keyword>
<evidence type="ECO:0000256" key="5">
    <source>
        <dbReference type="ARBA" id="ARBA00023004"/>
    </source>
</evidence>
<feature type="domain" description="JmjC" evidence="6">
    <location>
        <begin position="100"/>
        <end position="228"/>
    </location>
</feature>
<dbReference type="Gene3D" id="3.40.366.30">
    <property type="entry name" value="50S ribosomal protein L16 arginine hydroxylase, Chain A, Domain 2"/>
    <property type="match status" value="1"/>
</dbReference>
<proteinExistence type="predicted"/>
<dbReference type="Pfam" id="PF20514">
    <property type="entry name" value="WHD_ROXA"/>
    <property type="match status" value="1"/>
</dbReference>
<gene>
    <name evidence="7" type="ORF">DXX93_09645</name>
</gene>
<dbReference type="RefSeq" id="WP_116007917.1">
    <property type="nucleotide sequence ID" value="NZ_QUOU01000001.1"/>
</dbReference>
<dbReference type="PANTHER" id="PTHR13096:SF8">
    <property type="entry name" value="RIBOSOMAL OXYGENASE 1"/>
    <property type="match status" value="1"/>
</dbReference>
<dbReference type="EMBL" id="QUOU01000001">
    <property type="protein sequence ID" value="REL26811.1"/>
    <property type="molecule type" value="Genomic_DNA"/>
</dbReference>
<sequence>MYTINWGDLTPELFLAEYWQKKPLLIKGGFQAFQDPISADELAGLAMEQELESRIIANDGSENGAQTNWQVKHGPFEGFSEFGEENWTLLVQAVNNWSETTAQMLEPFKFLPSWRIDDVMVSFSTPGGGVGPHLDQYDVFITQGEGKRRWQVGLPDDSLAQLLPHEDLKQVSPFKPVIDAITEPGDILYIPPNHPHDGVSIDNSLNYSVGFQAPNGQDMISALADAVIDKQLAEHRFNDPERTVTNQPELLATEDVKKLRQFMLAQTGDLDLFSDMIATFTTRSHHALEVLIPMEPFTEEAVKDYLADPEIFVRPVLGVKALINEQNGDLYINGDRISLIEQTRDLGQLLAKNVALTTTQLKSFTNCLNNTQMLTKVLNMGYWYID</sequence>
<evidence type="ECO:0000256" key="4">
    <source>
        <dbReference type="ARBA" id="ARBA00023002"/>
    </source>
</evidence>
<evidence type="ECO:0000259" key="6">
    <source>
        <dbReference type="PROSITE" id="PS51184"/>
    </source>
</evidence>
<evidence type="ECO:0000313" key="8">
    <source>
        <dbReference type="Proteomes" id="UP000256478"/>
    </source>
</evidence>
<dbReference type="PANTHER" id="PTHR13096">
    <property type="entry name" value="MINA53 MYC INDUCED NUCLEAR ANTIGEN"/>
    <property type="match status" value="1"/>
</dbReference>
<dbReference type="SMART" id="SM00558">
    <property type="entry name" value="JmjC"/>
    <property type="match status" value="1"/>
</dbReference>
<keyword evidence="3" id="KW-0223">Dioxygenase</keyword>
<evidence type="ECO:0000256" key="2">
    <source>
        <dbReference type="ARBA" id="ARBA00022723"/>
    </source>
</evidence>
<protein>
    <submittedName>
        <fullName evidence="7">Cupin domain-containing protein</fullName>
    </submittedName>
</protein>
<accession>A0A3E0TQ93</accession>
<evidence type="ECO:0000313" key="7">
    <source>
        <dbReference type="EMBL" id="REL26811.1"/>
    </source>
</evidence>
<dbReference type="Gene3D" id="2.60.120.650">
    <property type="entry name" value="Cupin"/>
    <property type="match status" value="1"/>
</dbReference>
<comment type="cofactor">
    <cofactor evidence="1">
        <name>Fe(2+)</name>
        <dbReference type="ChEBI" id="CHEBI:29033"/>
    </cofactor>
</comment>
<evidence type="ECO:0000256" key="1">
    <source>
        <dbReference type="ARBA" id="ARBA00001954"/>
    </source>
</evidence>
<dbReference type="InterPro" id="IPR003347">
    <property type="entry name" value="JmjC_dom"/>
</dbReference>
<dbReference type="Proteomes" id="UP000256478">
    <property type="component" value="Unassembled WGS sequence"/>
</dbReference>
<keyword evidence="2" id="KW-0479">Metal-binding</keyword>